<comment type="caution">
    <text evidence="1">The sequence shown here is derived from an EMBL/GenBank/DDBJ whole genome shotgun (WGS) entry which is preliminary data.</text>
</comment>
<name>A0A8J5M1D6_9STRA</name>
<accession>A0A8J5M1D6</accession>
<dbReference type="AlphaFoldDB" id="A0A8J5M1D6"/>
<gene>
    <name evidence="1" type="ORF">JG688_00017365</name>
</gene>
<dbReference type="Proteomes" id="UP000709295">
    <property type="component" value="Unassembled WGS sequence"/>
</dbReference>
<organism evidence="1 2">
    <name type="scientific">Phytophthora aleatoria</name>
    <dbReference type="NCBI Taxonomy" id="2496075"/>
    <lineage>
        <taxon>Eukaryota</taxon>
        <taxon>Sar</taxon>
        <taxon>Stramenopiles</taxon>
        <taxon>Oomycota</taxon>
        <taxon>Peronosporomycetes</taxon>
        <taxon>Peronosporales</taxon>
        <taxon>Peronosporaceae</taxon>
        <taxon>Phytophthora</taxon>
    </lineage>
</organism>
<proteinExistence type="predicted"/>
<evidence type="ECO:0000313" key="2">
    <source>
        <dbReference type="Proteomes" id="UP000709295"/>
    </source>
</evidence>
<protein>
    <submittedName>
        <fullName evidence="1">Uncharacterized protein</fullName>
    </submittedName>
</protein>
<evidence type="ECO:0000313" key="1">
    <source>
        <dbReference type="EMBL" id="KAG6943913.1"/>
    </source>
</evidence>
<keyword evidence="2" id="KW-1185">Reference proteome</keyword>
<sequence>MKPRLTATAVIVNFPELEQGQDKLQRGDALHKTERPACDEFRSPALEQTHAKGVEECSIVKAAFKIRNVVDVAYIRRTSNECERFFFCEIGLAWLATQMCTDAVPRFIITASREETRIMFHLQTPRYALSIA</sequence>
<dbReference type="EMBL" id="JAENGY010002537">
    <property type="protein sequence ID" value="KAG6943913.1"/>
    <property type="molecule type" value="Genomic_DNA"/>
</dbReference>
<reference evidence="1" key="1">
    <citation type="submission" date="2021-01" db="EMBL/GenBank/DDBJ databases">
        <title>Phytophthora aleatoria, a newly-described species from Pinus radiata is distinct from Phytophthora cactorum isolates based on comparative genomics.</title>
        <authorList>
            <person name="Mcdougal R."/>
            <person name="Panda P."/>
            <person name="Williams N."/>
            <person name="Studholme D.J."/>
        </authorList>
    </citation>
    <scope>NUCLEOTIDE SEQUENCE</scope>
    <source>
        <strain evidence="1">NZFS 4037</strain>
    </source>
</reference>